<keyword evidence="1" id="KW-1133">Transmembrane helix</keyword>
<dbReference type="Pfam" id="PF07853">
    <property type="entry name" value="DUF1648"/>
    <property type="match status" value="1"/>
</dbReference>
<accession>A0A5N1JFX5</accession>
<reference evidence="3 4" key="1">
    <citation type="submission" date="2019-09" db="EMBL/GenBank/DDBJ databases">
        <title>Genome Sequence of Larkinella sp MA1.</title>
        <authorList>
            <person name="Srinivasan S."/>
        </authorList>
    </citation>
    <scope>NUCLEOTIDE SEQUENCE [LARGE SCALE GENOMIC DNA]</scope>
    <source>
        <strain evidence="3 4">MA1</strain>
    </source>
</reference>
<dbReference type="Proteomes" id="UP000326344">
    <property type="component" value="Unassembled WGS sequence"/>
</dbReference>
<sequence>MRLKKTFTMLNDTQMKPLLSTAVPRTERLLNALTLLLLVGQVVLIIGYYAQLPETIPVHFGLAGKPDRWGGRGQLFIVPGLATFIFVIFWSIRQIPPDYYNMPTPLTPENRERQIRNTHEMLAMLACVVMIFMFWSLWDWIRSVSNGELVRSKIAPLIFIGLSILGTIIYYVRRAYTLK</sequence>
<keyword evidence="1" id="KW-0812">Transmembrane</keyword>
<feature type="transmembrane region" description="Helical" evidence="1">
    <location>
        <begin position="71"/>
        <end position="92"/>
    </location>
</feature>
<dbReference type="EMBL" id="VTWS01000002">
    <property type="protein sequence ID" value="KAA9354614.1"/>
    <property type="molecule type" value="Genomic_DNA"/>
</dbReference>
<protein>
    <submittedName>
        <fullName evidence="3">DUF1648 domain-containing protein</fullName>
    </submittedName>
</protein>
<organism evidence="3 4">
    <name type="scientific">Larkinella humicola</name>
    <dbReference type="NCBI Taxonomy" id="2607654"/>
    <lineage>
        <taxon>Bacteria</taxon>
        <taxon>Pseudomonadati</taxon>
        <taxon>Bacteroidota</taxon>
        <taxon>Cytophagia</taxon>
        <taxon>Cytophagales</taxon>
        <taxon>Spirosomataceae</taxon>
        <taxon>Larkinella</taxon>
    </lineage>
</organism>
<feature type="transmembrane region" description="Helical" evidence="1">
    <location>
        <begin position="29"/>
        <end position="51"/>
    </location>
</feature>
<dbReference type="InterPro" id="IPR012867">
    <property type="entry name" value="DUF1648"/>
</dbReference>
<proteinExistence type="predicted"/>
<comment type="caution">
    <text evidence="3">The sequence shown here is derived from an EMBL/GenBank/DDBJ whole genome shotgun (WGS) entry which is preliminary data.</text>
</comment>
<feature type="transmembrane region" description="Helical" evidence="1">
    <location>
        <begin position="121"/>
        <end position="141"/>
    </location>
</feature>
<evidence type="ECO:0000313" key="4">
    <source>
        <dbReference type="Proteomes" id="UP000326344"/>
    </source>
</evidence>
<keyword evidence="1" id="KW-0472">Membrane</keyword>
<evidence type="ECO:0000259" key="2">
    <source>
        <dbReference type="Pfam" id="PF07853"/>
    </source>
</evidence>
<evidence type="ECO:0000256" key="1">
    <source>
        <dbReference type="SAM" id="Phobius"/>
    </source>
</evidence>
<evidence type="ECO:0000313" key="3">
    <source>
        <dbReference type="EMBL" id="KAA9354614.1"/>
    </source>
</evidence>
<dbReference type="AlphaFoldDB" id="A0A5N1JFX5"/>
<feature type="domain" description="DUF1648" evidence="2">
    <location>
        <begin position="36"/>
        <end position="82"/>
    </location>
</feature>
<keyword evidence="4" id="KW-1185">Reference proteome</keyword>
<feature type="transmembrane region" description="Helical" evidence="1">
    <location>
        <begin position="153"/>
        <end position="172"/>
    </location>
</feature>
<gene>
    <name evidence="3" type="ORF">F0P93_08385</name>
</gene>
<name>A0A5N1JFX5_9BACT</name>